<proteinExistence type="predicted"/>
<comment type="caution">
    <text evidence="1">The sequence shown here is derived from an EMBL/GenBank/DDBJ whole genome shotgun (WGS) entry which is preliminary data.</text>
</comment>
<keyword evidence="2" id="KW-1185">Reference proteome</keyword>
<evidence type="ECO:0000313" key="2">
    <source>
        <dbReference type="Proteomes" id="UP000450676"/>
    </source>
</evidence>
<protein>
    <submittedName>
        <fullName evidence="1">DUF4160 domain-containing protein</fullName>
    </submittedName>
</protein>
<accession>A0A7X4HCW6</accession>
<dbReference type="InterPro" id="IPR025427">
    <property type="entry name" value="DUF4160"/>
</dbReference>
<dbReference type="EMBL" id="WWCU01000018">
    <property type="protein sequence ID" value="MYN08931.1"/>
    <property type="molecule type" value="Genomic_DNA"/>
</dbReference>
<sequence>MPTISKFCGMIIRMYFLDTKHHNEPHIHVQHQEKHSVILIPSGRLIDGKLETKRLGQLQKWIKLHEQELMKNWTHAVKGEQIFPIAPL</sequence>
<evidence type="ECO:0000313" key="1">
    <source>
        <dbReference type="EMBL" id="MYN08931.1"/>
    </source>
</evidence>
<dbReference type="Proteomes" id="UP000450676">
    <property type="component" value="Unassembled WGS sequence"/>
</dbReference>
<dbReference type="AlphaFoldDB" id="A0A7X4HCW6"/>
<dbReference type="Pfam" id="PF13711">
    <property type="entry name" value="DUF4160"/>
    <property type="match status" value="1"/>
</dbReference>
<gene>
    <name evidence="1" type="ORF">GTP77_16505</name>
</gene>
<reference evidence="1 2" key="1">
    <citation type="submission" date="2019-12" db="EMBL/GenBank/DDBJ databases">
        <title>Novel species isolated from a subtropical stream in China.</title>
        <authorList>
            <person name="Lu H."/>
        </authorList>
    </citation>
    <scope>NUCLEOTIDE SEQUENCE [LARGE SCALE GENOMIC DNA]</scope>
    <source>
        <strain evidence="1 2">FT127W</strain>
    </source>
</reference>
<organism evidence="1 2">
    <name type="scientific">Pseudoduganella aquatica</name>
    <dbReference type="NCBI Taxonomy" id="2660641"/>
    <lineage>
        <taxon>Bacteria</taxon>
        <taxon>Pseudomonadati</taxon>
        <taxon>Pseudomonadota</taxon>
        <taxon>Betaproteobacteria</taxon>
        <taxon>Burkholderiales</taxon>
        <taxon>Oxalobacteraceae</taxon>
        <taxon>Telluria group</taxon>
        <taxon>Pseudoduganella</taxon>
    </lineage>
</organism>
<name>A0A7X4HCW6_9BURK</name>